<gene>
    <name evidence="5" type="ORF">FE240_15910</name>
</gene>
<feature type="domain" description="HTH hxlR-type" evidence="4">
    <location>
        <begin position="6"/>
        <end position="104"/>
    </location>
</feature>
<dbReference type="GO" id="GO:0006355">
    <property type="term" value="P:regulation of DNA-templated transcription"/>
    <property type="evidence" value="ECO:0007669"/>
    <property type="project" value="UniProtKB-ARBA"/>
</dbReference>
<dbReference type="Gene3D" id="1.10.10.10">
    <property type="entry name" value="Winged helix-like DNA-binding domain superfamily/Winged helix DNA-binding domain"/>
    <property type="match status" value="1"/>
</dbReference>
<dbReference type="PANTHER" id="PTHR33204:SF29">
    <property type="entry name" value="TRANSCRIPTIONAL REGULATOR"/>
    <property type="match status" value="1"/>
</dbReference>
<dbReference type="InterPro" id="IPR036390">
    <property type="entry name" value="WH_DNA-bd_sf"/>
</dbReference>
<dbReference type="InterPro" id="IPR011991">
    <property type="entry name" value="ArsR-like_HTH"/>
</dbReference>
<evidence type="ECO:0000256" key="1">
    <source>
        <dbReference type="ARBA" id="ARBA00023015"/>
    </source>
</evidence>
<evidence type="ECO:0000313" key="6">
    <source>
        <dbReference type="Proteomes" id="UP000594034"/>
    </source>
</evidence>
<protein>
    <submittedName>
        <fullName evidence="5">Helix-turn-helix transcriptional regulator</fullName>
    </submittedName>
</protein>
<dbReference type="GO" id="GO:0003677">
    <property type="term" value="F:DNA binding"/>
    <property type="evidence" value="ECO:0007669"/>
    <property type="project" value="UniProtKB-KW"/>
</dbReference>
<dbReference type="KEGG" id="asim:FE240_15910"/>
<dbReference type="AlphaFoldDB" id="A0A5J6WXZ5"/>
<keyword evidence="6" id="KW-1185">Reference proteome</keyword>
<dbReference type="RefSeq" id="WP_193002315.1">
    <property type="nucleotide sequence ID" value="NZ_CP040449.1"/>
</dbReference>
<evidence type="ECO:0000256" key="2">
    <source>
        <dbReference type="ARBA" id="ARBA00023125"/>
    </source>
</evidence>
<dbReference type="InterPro" id="IPR002577">
    <property type="entry name" value="HTH_HxlR"/>
</dbReference>
<dbReference type="EMBL" id="CP040449">
    <property type="protein sequence ID" value="QFI56026.1"/>
    <property type="molecule type" value="Genomic_DNA"/>
</dbReference>
<name>A0A5J6WXZ5_9GAMM</name>
<keyword evidence="1" id="KW-0805">Transcription regulation</keyword>
<evidence type="ECO:0000259" key="4">
    <source>
        <dbReference type="PROSITE" id="PS51118"/>
    </source>
</evidence>
<reference evidence="5 6" key="1">
    <citation type="submission" date="2019-05" db="EMBL/GenBank/DDBJ databases">
        <title>OXA-830, a novel chromosomally encoded expanded-spectrum class D beta-lactamase in Aeromonas simiae.</title>
        <authorList>
            <person name="Zhou W."/>
            <person name="Chen Q."/>
        </authorList>
    </citation>
    <scope>NUCLEOTIDE SEQUENCE [LARGE SCALE GENOMIC DNA]</scope>
    <source>
        <strain evidence="5 6">A6</strain>
    </source>
</reference>
<dbReference type="PROSITE" id="PS51118">
    <property type="entry name" value="HTH_HXLR"/>
    <property type="match status" value="1"/>
</dbReference>
<dbReference type="CDD" id="cd00090">
    <property type="entry name" value="HTH_ARSR"/>
    <property type="match status" value="1"/>
</dbReference>
<dbReference type="PANTHER" id="PTHR33204">
    <property type="entry name" value="TRANSCRIPTIONAL REGULATOR, MARR FAMILY"/>
    <property type="match status" value="1"/>
</dbReference>
<proteinExistence type="predicted"/>
<dbReference type="Proteomes" id="UP000594034">
    <property type="component" value="Chromosome"/>
</dbReference>
<keyword evidence="3" id="KW-0804">Transcription</keyword>
<keyword evidence="2" id="KW-0238">DNA-binding</keyword>
<evidence type="ECO:0000313" key="5">
    <source>
        <dbReference type="EMBL" id="QFI56026.1"/>
    </source>
</evidence>
<accession>A0A5J6WXZ5</accession>
<organism evidence="5 6">
    <name type="scientific">Aeromonas simiae</name>
    <dbReference type="NCBI Taxonomy" id="218936"/>
    <lineage>
        <taxon>Bacteria</taxon>
        <taxon>Pseudomonadati</taxon>
        <taxon>Pseudomonadota</taxon>
        <taxon>Gammaproteobacteria</taxon>
        <taxon>Aeromonadales</taxon>
        <taxon>Aeromonadaceae</taxon>
        <taxon>Aeromonas</taxon>
    </lineage>
</organism>
<dbReference type="InterPro" id="IPR036388">
    <property type="entry name" value="WH-like_DNA-bd_sf"/>
</dbReference>
<evidence type="ECO:0000256" key="3">
    <source>
        <dbReference type="ARBA" id="ARBA00023163"/>
    </source>
</evidence>
<dbReference type="Pfam" id="PF01638">
    <property type="entry name" value="HxlR"/>
    <property type="match status" value="1"/>
</dbReference>
<dbReference type="SUPFAM" id="SSF46785">
    <property type="entry name" value="Winged helix' DNA-binding domain"/>
    <property type="match status" value="1"/>
</dbReference>
<sequence length="108" mass="12132">MNEPLCPAYSVLRLLSGKWKPAILYHLREGSLRFGDLRRSLPGVSQKMLTAQLRELEADGVVVRSVMACVPPRVDYALSSLGLALLPLLQQMDDFVQENREFFPSEEG</sequence>